<protein>
    <submittedName>
        <fullName evidence="2">Uncharacterized protein</fullName>
    </submittedName>
</protein>
<keyword evidence="1" id="KW-0472">Membrane</keyword>
<dbReference type="RefSeq" id="WP_084857873.1">
    <property type="nucleotide sequence ID" value="NZ_NBWC01000024.1"/>
</dbReference>
<keyword evidence="1" id="KW-0812">Transmembrane</keyword>
<reference evidence="2 3" key="1">
    <citation type="submission" date="2017-04" db="EMBL/GenBank/DDBJ databases">
        <title>Presence of VIM-2 positive Pseudomonas species in chickens and their surrounding environment.</title>
        <authorList>
            <person name="Zhang R."/>
        </authorList>
    </citation>
    <scope>NUCLEOTIDE SEQUENCE [LARGE SCALE GENOMIC DNA]</scope>
    <source>
        <strain evidence="2 3">DZ-C18</strain>
    </source>
</reference>
<feature type="transmembrane region" description="Helical" evidence="1">
    <location>
        <begin position="83"/>
        <end position="103"/>
    </location>
</feature>
<name>A0A1X0ZTZ6_PSEPU</name>
<feature type="transmembrane region" description="Helical" evidence="1">
    <location>
        <begin position="12"/>
        <end position="33"/>
    </location>
</feature>
<evidence type="ECO:0000313" key="2">
    <source>
        <dbReference type="EMBL" id="ORL63046.1"/>
    </source>
</evidence>
<dbReference type="EMBL" id="NBWC01000024">
    <property type="protein sequence ID" value="ORL63046.1"/>
    <property type="molecule type" value="Genomic_DNA"/>
</dbReference>
<sequence length="215" mass="23794">MNRTADTANLYGWRLFSLLSVLVLIAAALALWAQPQWVDALRSAIRVTARTSFALFLATFLASSMAALVPSPLTRGLLRERRFLGLAFAFSHAVHAVLIILYANGFPESFWHGRSAVTNIPGSIGYVFILLLTVTSFPAVAKLLGARLWKALHSTGTWVIAGVFLLSFYKRLPMGSWYPLAFALMFSAIFFKLTAKWALRLRRNARAGTERTTVA</sequence>
<feature type="transmembrane region" description="Helical" evidence="1">
    <location>
        <begin position="123"/>
        <end position="144"/>
    </location>
</feature>
<keyword evidence="1" id="KW-1133">Transmembrane helix</keyword>
<feature type="transmembrane region" description="Helical" evidence="1">
    <location>
        <begin position="175"/>
        <end position="193"/>
    </location>
</feature>
<dbReference type="OrthoDB" id="552353at2"/>
<comment type="caution">
    <text evidence="2">The sequence shown here is derived from an EMBL/GenBank/DDBJ whole genome shotgun (WGS) entry which is preliminary data.</text>
</comment>
<gene>
    <name evidence="2" type="ORF">B7H17_17005</name>
</gene>
<dbReference type="Proteomes" id="UP000193675">
    <property type="component" value="Unassembled WGS sequence"/>
</dbReference>
<dbReference type="AlphaFoldDB" id="A0A1X0ZTZ6"/>
<accession>A0A1X0ZTZ6</accession>
<feature type="transmembrane region" description="Helical" evidence="1">
    <location>
        <begin position="53"/>
        <end position="71"/>
    </location>
</feature>
<evidence type="ECO:0000313" key="3">
    <source>
        <dbReference type="Proteomes" id="UP000193675"/>
    </source>
</evidence>
<proteinExistence type="predicted"/>
<organism evidence="2 3">
    <name type="scientific">Pseudomonas putida</name>
    <name type="common">Arthrobacter siderocapsulatus</name>
    <dbReference type="NCBI Taxonomy" id="303"/>
    <lineage>
        <taxon>Bacteria</taxon>
        <taxon>Pseudomonadati</taxon>
        <taxon>Pseudomonadota</taxon>
        <taxon>Gammaproteobacteria</taxon>
        <taxon>Pseudomonadales</taxon>
        <taxon>Pseudomonadaceae</taxon>
        <taxon>Pseudomonas</taxon>
    </lineage>
</organism>
<evidence type="ECO:0000256" key="1">
    <source>
        <dbReference type="SAM" id="Phobius"/>
    </source>
</evidence>